<dbReference type="AlphaFoldDB" id="A0A6A4SBF6"/>
<evidence type="ECO:0000313" key="1">
    <source>
        <dbReference type="EMBL" id="KAF0029979.1"/>
    </source>
</evidence>
<proteinExistence type="predicted"/>
<gene>
    <name evidence="1" type="ORF">F2P81_016710</name>
</gene>
<sequence>MYQQQLHRFPRFSRSSSKWWLFFRTAITLLEMLWPMRDLWMCSMFHDKVLSLAVKYSAALCQTLRDASQSRCSDCLESEVSFESPTMRDTRTAKPNRRQ</sequence>
<dbReference type="Proteomes" id="UP000438429">
    <property type="component" value="Unassembled WGS sequence"/>
</dbReference>
<organism evidence="1 2">
    <name type="scientific">Scophthalmus maximus</name>
    <name type="common">Turbot</name>
    <name type="synonym">Psetta maxima</name>
    <dbReference type="NCBI Taxonomy" id="52904"/>
    <lineage>
        <taxon>Eukaryota</taxon>
        <taxon>Metazoa</taxon>
        <taxon>Chordata</taxon>
        <taxon>Craniata</taxon>
        <taxon>Vertebrata</taxon>
        <taxon>Euteleostomi</taxon>
        <taxon>Actinopterygii</taxon>
        <taxon>Neopterygii</taxon>
        <taxon>Teleostei</taxon>
        <taxon>Neoteleostei</taxon>
        <taxon>Acanthomorphata</taxon>
        <taxon>Carangaria</taxon>
        <taxon>Pleuronectiformes</taxon>
        <taxon>Pleuronectoidei</taxon>
        <taxon>Scophthalmidae</taxon>
        <taxon>Scophthalmus</taxon>
    </lineage>
</organism>
<name>A0A6A4SBF6_SCOMX</name>
<evidence type="ECO:0000313" key="2">
    <source>
        <dbReference type="Proteomes" id="UP000438429"/>
    </source>
</evidence>
<accession>A0A6A4SBF6</accession>
<reference evidence="1 2" key="1">
    <citation type="submission" date="2019-06" db="EMBL/GenBank/DDBJ databases">
        <title>Draft genomes of female and male turbot (Scophthalmus maximus).</title>
        <authorList>
            <person name="Xu H."/>
            <person name="Xu X.-W."/>
            <person name="Shao C."/>
            <person name="Chen S."/>
        </authorList>
    </citation>
    <scope>NUCLEOTIDE SEQUENCE [LARGE SCALE GENOMIC DNA]</scope>
    <source>
        <strain evidence="1">Ysfricsl-2016a</strain>
        <tissue evidence="1">Blood</tissue>
    </source>
</reference>
<protein>
    <submittedName>
        <fullName evidence="1">Uncharacterized protein</fullName>
    </submittedName>
</protein>
<dbReference type="EMBL" id="VEVO01000015">
    <property type="protein sequence ID" value="KAF0029979.1"/>
    <property type="molecule type" value="Genomic_DNA"/>
</dbReference>
<comment type="caution">
    <text evidence="1">The sequence shown here is derived from an EMBL/GenBank/DDBJ whole genome shotgun (WGS) entry which is preliminary data.</text>
</comment>